<organism evidence="1 2">
    <name type="scientific">Gluconacetobacter sacchari DSM 12717</name>
    <dbReference type="NCBI Taxonomy" id="1307940"/>
    <lineage>
        <taxon>Bacteria</taxon>
        <taxon>Pseudomonadati</taxon>
        <taxon>Pseudomonadota</taxon>
        <taxon>Alphaproteobacteria</taxon>
        <taxon>Acetobacterales</taxon>
        <taxon>Acetobacteraceae</taxon>
        <taxon>Gluconacetobacter</taxon>
    </lineage>
</organism>
<dbReference type="Gene3D" id="2.40.128.140">
    <property type="entry name" value="Outer membrane protein"/>
    <property type="match status" value="1"/>
</dbReference>
<dbReference type="Proteomes" id="UP001060895">
    <property type="component" value="Unassembled WGS sequence"/>
</dbReference>
<evidence type="ECO:0000313" key="2">
    <source>
        <dbReference type="Proteomes" id="UP001060895"/>
    </source>
</evidence>
<comment type="caution">
    <text evidence="1">The sequence shown here is derived from an EMBL/GenBank/DDBJ whole genome shotgun (WGS) entry which is preliminary data.</text>
</comment>
<evidence type="ECO:0000313" key="1">
    <source>
        <dbReference type="EMBL" id="GBQ23499.1"/>
    </source>
</evidence>
<dbReference type="InterPro" id="IPR037107">
    <property type="entry name" value="Put_OMP_sf"/>
</dbReference>
<reference evidence="1" key="1">
    <citation type="submission" date="2013-04" db="EMBL/GenBank/DDBJ databases">
        <title>The genome sequencing project of 58 acetic acid bacteria.</title>
        <authorList>
            <person name="Okamoto-Kainuma A."/>
            <person name="Ishikawa M."/>
            <person name="Umino S."/>
            <person name="Koizumi Y."/>
            <person name="Shiwa Y."/>
            <person name="Yoshikawa H."/>
            <person name="Matsutani M."/>
            <person name="Matsushita K."/>
        </authorList>
    </citation>
    <scope>NUCLEOTIDE SEQUENCE</scope>
    <source>
        <strain evidence="1">DSM 12717</strain>
    </source>
</reference>
<protein>
    <recommendedName>
        <fullName evidence="3">Outer membrane protein</fullName>
    </recommendedName>
</protein>
<sequence length="349" mass="37233">MGQDIKVFRRALPLASRLAVTSIGLLIGTGFLSRTRAQAADLPPADPRSIITLQDENASISTASLTDRYYVNGLRLGYTSPTDITPGWMQRLGHAIWGAGRQRFAIDIAQSMFTPGDTSVAPPAPYDRPYAGLLQATATLIQDSRTTRDILSFSLGVMGPGSGAGDLQDGFHNVIGQGHDAGWHDQLPNQAVGEVMAQRTWRLPLARLAGMQVDVLPAATIAAGNVRSYGQASALFRIGQGLESDFGVARIQPGITGADAYMPSRPLVWYVFGGGDGQMVANDITLDPGGAPYLSHVSMINEVGEVELGAALIWHGVRISYTQVFQAREFHGQTGGMHQFGSLVAGVRF</sequence>
<dbReference type="EMBL" id="BAQP01000078">
    <property type="protein sequence ID" value="GBQ23499.1"/>
    <property type="molecule type" value="Genomic_DNA"/>
</dbReference>
<gene>
    <name evidence="1" type="ORF">AA12717_1507</name>
</gene>
<dbReference type="InterPro" id="IPR018707">
    <property type="entry name" value="LpxR"/>
</dbReference>
<dbReference type="Pfam" id="PF09982">
    <property type="entry name" value="LpxR"/>
    <property type="match status" value="1"/>
</dbReference>
<accession>A0ABQ0P5V8</accession>
<proteinExistence type="predicted"/>
<keyword evidence="2" id="KW-1185">Reference proteome</keyword>
<name>A0ABQ0P5V8_9PROT</name>
<evidence type="ECO:0008006" key="3">
    <source>
        <dbReference type="Google" id="ProtNLM"/>
    </source>
</evidence>